<dbReference type="InterPro" id="IPR040457">
    <property type="entry name" value="GCP_C"/>
</dbReference>
<dbReference type="GO" id="GO:0005874">
    <property type="term" value="C:microtubule"/>
    <property type="evidence" value="ECO:0007669"/>
    <property type="project" value="UniProtKB-KW"/>
</dbReference>
<reference evidence="7 8" key="1">
    <citation type="journal article" date="2014" name="Genome Biol. Evol.">
        <title>The genome of the myxosporean Thelohanellus kitauei shows adaptations to nutrient acquisition within its fish host.</title>
        <authorList>
            <person name="Yang Y."/>
            <person name="Xiong J."/>
            <person name="Zhou Z."/>
            <person name="Huo F."/>
            <person name="Miao W."/>
            <person name="Ran C."/>
            <person name="Liu Y."/>
            <person name="Zhang J."/>
            <person name="Feng J."/>
            <person name="Wang M."/>
            <person name="Wang M."/>
            <person name="Wang L."/>
            <person name="Yao B."/>
        </authorList>
    </citation>
    <scope>NUCLEOTIDE SEQUENCE [LARGE SCALE GENOMIC DNA]</scope>
    <source>
        <strain evidence="7">Wuqing</strain>
    </source>
</reference>
<dbReference type="EMBL" id="JWZT01003741">
    <property type="protein sequence ID" value="KII65657.1"/>
    <property type="molecule type" value="Genomic_DNA"/>
</dbReference>
<dbReference type="GO" id="GO:0051011">
    <property type="term" value="F:microtubule minus-end binding"/>
    <property type="evidence" value="ECO:0007669"/>
    <property type="project" value="TreeGrafter"/>
</dbReference>
<dbReference type="PANTHER" id="PTHR19302">
    <property type="entry name" value="GAMMA TUBULIN COMPLEX PROTEIN"/>
    <property type="match status" value="1"/>
</dbReference>
<keyword evidence="4" id="KW-0493">Microtubule</keyword>
<dbReference type="GO" id="GO:0043015">
    <property type="term" value="F:gamma-tubulin binding"/>
    <property type="evidence" value="ECO:0007669"/>
    <property type="project" value="InterPro"/>
</dbReference>
<dbReference type="Gene3D" id="1.20.120.1900">
    <property type="entry name" value="Gamma-tubulin complex, C-terminal domain"/>
    <property type="match status" value="2"/>
</dbReference>
<comment type="similarity">
    <text evidence="2">Belongs to the TUBGCP family.</text>
</comment>
<dbReference type="GO" id="GO:0051321">
    <property type="term" value="P:meiotic cell cycle"/>
    <property type="evidence" value="ECO:0007669"/>
    <property type="project" value="TreeGrafter"/>
</dbReference>
<dbReference type="InterPro" id="IPR042241">
    <property type="entry name" value="GCP_C_sf"/>
</dbReference>
<proteinExistence type="inferred from homology"/>
<evidence type="ECO:0000256" key="4">
    <source>
        <dbReference type="ARBA" id="ARBA00022701"/>
    </source>
</evidence>
<evidence type="ECO:0000259" key="6">
    <source>
        <dbReference type="Pfam" id="PF04130"/>
    </source>
</evidence>
<feature type="domain" description="Gamma tubulin complex component C-terminal" evidence="6">
    <location>
        <begin position="3"/>
        <end position="62"/>
    </location>
</feature>
<dbReference type="InterPro" id="IPR007259">
    <property type="entry name" value="GCP"/>
</dbReference>
<keyword evidence="3" id="KW-0963">Cytoplasm</keyword>
<sequence length="248" mass="28892">MNNMTSILESAINSSNAQFDSKDILQRLDCKIAQSSPGDLGWDVFTLHYHTRGPLQVIVDARNVGKLIRYINLVKYEIHHFISQLEYFLTFEVLECSKAQFIDSLKKASDLDGIIRAHDHFVNNIISSCFLNEESEVRVFLTKVIQFKLHEVFKKVLQFESIYRNAIATISTEINHLQAMQSNDTSKYESIIKYTLNKISSLSISYRRLMVDFLRSLMESSNTQHYYLAFRLDFNEYYTKTIPQDVNM</sequence>
<dbReference type="GO" id="GO:0051225">
    <property type="term" value="P:spindle assembly"/>
    <property type="evidence" value="ECO:0007669"/>
    <property type="project" value="TreeGrafter"/>
</dbReference>
<dbReference type="GO" id="GO:0000922">
    <property type="term" value="C:spindle pole"/>
    <property type="evidence" value="ECO:0007669"/>
    <property type="project" value="InterPro"/>
</dbReference>
<gene>
    <name evidence="7" type="ORF">RF11_16065</name>
</gene>
<dbReference type="OMA" id="IETEWEH"/>
<evidence type="ECO:0000256" key="3">
    <source>
        <dbReference type="ARBA" id="ARBA00022490"/>
    </source>
</evidence>
<dbReference type="OrthoDB" id="5860513at2759"/>
<dbReference type="GO" id="GO:0000278">
    <property type="term" value="P:mitotic cell cycle"/>
    <property type="evidence" value="ECO:0007669"/>
    <property type="project" value="TreeGrafter"/>
</dbReference>
<dbReference type="PANTHER" id="PTHR19302:SF14">
    <property type="entry name" value="GAMMA-TUBULIN COMPLEX COMPONENT 3"/>
    <property type="match status" value="1"/>
</dbReference>
<comment type="subcellular location">
    <subcellularLocation>
        <location evidence="1">Cytoplasm</location>
        <location evidence="1">Cytoskeleton</location>
    </subcellularLocation>
</comment>
<name>A0A0C2MVL3_THEKT</name>
<keyword evidence="8" id="KW-1185">Reference proteome</keyword>
<feature type="domain" description="Gamma tubulin complex component C-terminal" evidence="6">
    <location>
        <begin position="68"/>
        <end position="238"/>
    </location>
</feature>
<evidence type="ECO:0000256" key="5">
    <source>
        <dbReference type="ARBA" id="ARBA00023212"/>
    </source>
</evidence>
<dbReference type="Proteomes" id="UP000031668">
    <property type="component" value="Unassembled WGS sequence"/>
</dbReference>
<keyword evidence="5" id="KW-0206">Cytoskeleton</keyword>
<organism evidence="7 8">
    <name type="scientific">Thelohanellus kitauei</name>
    <name type="common">Myxosporean</name>
    <dbReference type="NCBI Taxonomy" id="669202"/>
    <lineage>
        <taxon>Eukaryota</taxon>
        <taxon>Metazoa</taxon>
        <taxon>Cnidaria</taxon>
        <taxon>Myxozoa</taxon>
        <taxon>Myxosporea</taxon>
        <taxon>Bivalvulida</taxon>
        <taxon>Platysporina</taxon>
        <taxon>Myxobolidae</taxon>
        <taxon>Thelohanellus</taxon>
    </lineage>
</organism>
<dbReference type="AlphaFoldDB" id="A0A0C2MVL3"/>
<evidence type="ECO:0000256" key="1">
    <source>
        <dbReference type="ARBA" id="ARBA00004245"/>
    </source>
</evidence>
<comment type="caution">
    <text evidence="7">The sequence shown here is derived from an EMBL/GenBank/DDBJ whole genome shotgun (WGS) entry which is preliminary data.</text>
</comment>
<evidence type="ECO:0000313" key="7">
    <source>
        <dbReference type="EMBL" id="KII65657.1"/>
    </source>
</evidence>
<accession>A0A0C2MVL3</accession>
<protein>
    <submittedName>
        <fullName evidence="7">Gamma-tubulin complex component 3</fullName>
    </submittedName>
</protein>
<evidence type="ECO:0000313" key="8">
    <source>
        <dbReference type="Proteomes" id="UP000031668"/>
    </source>
</evidence>
<dbReference type="GO" id="GO:0031122">
    <property type="term" value="P:cytoplasmic microtubule organization"/>
    <property type="evidence" value="ECO:0007669"/>
    <property type="project" value="TreeGrafter"/>
</dbReference>
<evidence type="ECO:0000256" key="2">
    <source>
        <dbReference type="ARBA" id="ARBA00010337"/>
    </source>
</evidence>
<dbReference type="GO" id="GO:0000930">
    <property type="term" value="C:gamma-tubulin complex"/>
    <property type="evidence" value="ECO:0007669"/>
    <property type="project" value="TreeGrafter"/>
</dbReference>
<dbReference type="Pfam" id="PF04130">
    <property type="entry name" value="GCP_C_terminal"/>
    <property type="match status" value="2"/>
</dbReference>
<dbReference type="GO" id="GO:0007020">
    <property type="term" value="P:microtubule nucleation"/>
    <property type="evidence" value="ECO:0007669"/>
    <property type="project" value="InterPro"/>
</dbReference>